<reference evidence="1" key="1">
    <citation type="journal article" date="2012" name="PLoS ONE">
        <title>Gene sets for utilization of primary and secondary nutrition supplies in the distal gut of endangered iberian lynx.</title>
        <authorList>
            <person name="Alcaide M."/>
            <person name="Messina E."/>
            <person name="Richter M."/>
            <person name="Bargiela R."/>
            <person name="Peplies J."/>
            <person name="Huws S.A."/>
            <person name="Newbold C.J."/>
            <person name="Golyshin P.N."/>
            <person name="Simon M.A."/>
            <person name="Lopez G."/>
            <person name="Yakimov M.M."/>
            <person name="Ferrer M."/>
        </authorList>
    </citation>
    <scope>NUCLEOTIDE SEQUENCE</scope>
</reference>
<dbReference type="InterPro" id="IPR039261">
    <property type="entry name" value="FNR_nucleotide-bd"/>
</dbReference>
<dbReference type="GO" id="GO:0034599">
    <property type="term" value="P:cellular response to oxidative stress"/>
    <property type="evidence" value="ECO:0007669"/>
    <property type="project" value="TreeGrafter"/>
</dbReference>
<dbReference type="Gene3D" id="3.40.50.80">
    <property type="entry name" value="Nucleotide-binding domain of ferredoxin-NADP reductase (FNR) module"/>
    <property type="match status" value="1"/>
</dbReference>
<sequence>MAARPLRVLTATTRETSELTGRLPDLLQSGALEQAAGEKLEAETSRLLLCGNPGFTKSVRTLLKSRGMTSPRFGNPGQILVEALW</sequence>
<protein>
    <submittedName>
        <fullName evidence="1">Ferredoxin--NADP(+) reductase</fullName>
    </submittedName>
</protein>
<dbReference type="PANTHER" id="PTHR47878:SF2">
    <property type="entry name" value="OXIDOREDUCTASE FAD_NAD(P)-BINDING DOMAIN PROTEIN"/>
    <property type="match status" value="1"/>
</dbReference>
<dbReference type="EMBL" id="AMCI01001075">
    <property type="protein sequence ID" value="EJX06736.1"/>
    <property type="molecule type" value="Genomic_DNA"/>
</dbReference>
<dbReference type="AlphaFoldDB" id="J9D299"/>
<gene>
    <name evidence="1" type="ORF">EVA_05159</name>
</gene>
<comment type="caution">
    <text evidence="1">The sequence shown here is derived from an EMBL/GenBank/DDBJ whole genome shotgun (WGS) entry which is preliminary data.</text>
</comment>
<dbReference type="SUPFAM" id="SSF52343">
    <property type="entry name" value="Ferredoxin reductase-like, C-terminal NADP-linked domain"/>
    <property type="match status" value="1"/>
</dbReference>
<accession>J9D299</accession>
<proteinExistence type="predicted"/>
<dbReference type="GO" id="GO:0042167">
    <property type="term" value="P:heme catabolic process"/>
    <property type="evidence" value="ECO:0007669"/>
    <property type="project" value="TreeGrafter"/>
</dbReference>
<evidence type="ECO:0000313" key="1">
    <source>
        <dbReference type="EMBL" id="EJX06736.1"/>
    </source>
</evidence>
<organism evidence="1">
    <name type="scientific">gut metagenome</name>
    <dbReference type="NCBI Taxonomy" id="749906"/>
    <lineage>
        <taxon>unclassified sequences</taxon>
        <taxon>metagenomes</taxon>
        <taxon>organismal metagenomes</taxon>
    </lineage>
</organism>
<dbReference type="PANTHER" id="PTHR47878">
    <property type="entry name" value="OXIDOREDUCTASE FAD/NAD(P)-BINDING DOMAIN PROTEIN"/>
    <property type="match status" value="1"/>
</dbReference>
<name>J9D299_9ZZZZ</name>
<dbReference type="InterPro" id="IPR051930">
    <property type="entry name" value="FNR_type-1"/>
</dbReference>